<comment type="caution">
    <text evidence="2">The sequence shown here is derived from an EMBL/GenBank/DDBJ whole genome shotgun (WGS) entry which is preliminary data.</text>
</comment>
<feature type="compositionally biased region" description="Basic residues" evidence="1">
    <location>
        <begin position="40"/>
        <end position="52"/>
    </location>
</feature>
<accession>A0A9P7Y0D4</accession>
<keyword evidence="3" id="KW-1185">Reference proteome</keyword>
<dbReference type="Proteomes" id="UP000707451">
    <property type="component" value="Unassembled WGS sequence"/>
</dbReference>
<gene>
    <name evidence="2" type="ORF">KI688_009187</name>
</gene>
<organism evidence="2 3">
    <name type="scientific">Linnemannia hyalina</name>
    <dbReference type="NCBI Taxonomy" id="64524"/>
    <lineage>
        <taxon>Eukaryota</taxon>
        <taxon>Fungi</taxon>
        <taxon>Fungi incertae sedis</taxon>
        <taxon>Mucoromycota</taxon>
        <taxon>Mortierellomycotina</taxon>
        <taxon>Mortierellomycetes</taxon>
        <taxon>Mortierellales</taxon>
        <taxon>Mortierellaceae</taxon>
        <taxon>Linnemannia</taxon>
    </lineage>
</organism>
<name>A0A9P7Y0D4_9FUNG</name>
<proteinExistence type="predicted"/>
<evidence type="ECO:0000313" key="2">
    <source>
        <dbReference type="EMBL" id="KAG9069862.1"/>
    </source>
</evidence>
<dbReference type="AlphaFoldDB" id="A0A9P7Y0D4"/>
<evidence type="ECO:0000313" key="3">
    <source>
        <dbReference type="Proteomes" id="UP000707451"/>
    </source>
</evidence>
<evidence type="ECO:0000256" key="1">
    <source>
        <dbReference type="SAM" id="MobiDB-lite"/>
    </source>
</evidence>
<dbReference type="EMBL" id="JAHRHY010000004">
    <property type="protein sequence ID" value="KAG9069862.1"/>
    <property type="molecule type" value="Genomic_DNA"/>
</dbReference>
<feature type="compositionally biased region" description="Basic and acidic residues" evidence="1">
    <location>
        <begin position="104"/>
        <end position="124"/>
    </location>
</feature>
<sequence>MSTARPKVQTYKVNLRSIQEPNNALSAKDVKGHDASGFRQHGKRNSKKRRKNTQVSYSMEGIESTSPATITTPVHPATPATPPIPGMDTLDHPKASLKKKLKQATREKSKEKQDISIKLQRDRGQALRRINWQRGAPMLDPEKIHKLEEEWHDTLRRLDKLQEASMNA</sequence>
<feature type="compositionally biased region" description="Polar residues" evidence="1">
    <location>
        <begin position="16"/>
        <end position="25"/>
    </location>
</feature>
<reference evidence="2" key="1">
    <citation type="submission" date="2021-06" db="EMBL/GenBank/DDBJ databases">
        <title>Genome Sequence of Mortierella hyaline Strain SCG-10, a Cold-Adapted, Nitrate-Reducing Fungus Isolated from Soil in Minnesota, USA.</title>
        <authorList>
            <person name="Aldossari N."/>
        </authorList>
    </citation>
    <scope>NUCLEOTIDE SEQUENCE</scope>
    <source>
        <strain evidence="2">SCG-10</strain>
    </source>
</reference>
<protein>
    <submittedName>
        <fullName evidence="2">Uncharacterized protein</fullName>
    </submittedName>
</protein>
<feature type="region of interest" description="Disordered" evidence="1">
    <location>
        <begin position="1"/>
        <end position="124"/>
    </location>
</feature>
<feature type="compositionally biased region" description="Low complexity" evidence="1">
    <location>
        <begin position="67"/>
        <end position="78"/>
    </location>
</feature>